<evidence type="ECO:0000313" key="3">
    <source>
        <dbReference type="Proteomes" id="UP000886998"/>
    </source>
</evidence>
<reference evidence="2" key="1">
    <citation type="submission" date="2020-08" db="EMBL/GenBank/DDBJ databases">
        <title>Multicomponent nature underlies the extraordinary mechanical properties of spider dragline silk.</title>
        <authorList>
            <person name="Kono N."/>
            <person name="Nakamura H."/>
            <person name="Mori M."/>
            <person name="Yoshida Y."/>
            <person name="Ohtoshi R."/>
            <person name="Malay A.D."/>
            <person name="Moran D.A.P."/>
            <person name="Tomita M."/>
            <person name="Numata K."/>
            <person name="Arakawa K."/>
        </authorList>
    </citation>
    <scope>NUCLEOTIDE SEQUENCE</scope>
</reference>
<gene>
    <name evidence="2" type="ORF">TNIN_135501</name>
</gene>
<proteinExistence type="predicted"/>
<protein>
    <submittedName>
        <fullName evidence="2">Uncharacterized protein</fullName>
    </submittedName>
</protein>
<sequence length="92" mass="10155">MVSGGVDCYLAISREGQGQQIYNTTRGCLHRDYILLASAARKMGWGSVRKGDLPIGSHLVTTKGTRRLFQPFPQSPEENAPIPLRRGQFPTP</sequence>
<organism evidence="2 3">
    <name type="scientific">Trichonephila inaurata madagascariensis</name>
    <dbReference type="NCBI Taxonomy" id="2747483"/>
    <lineage>
        <taxon>Eukaryota</taxon>
        <taxon>Metazoa</taxon>
        <taxon>Ecdysozoa</taxon>
        <taxon>Arthropoda</taxon>
        <taxon>Chelicerata</taxon>
        <taxon>Arachnida</taxon>
        <taxon>Araneae</taxon>
        <taxon>Araneomorphae</taxon>
        <taxon>Entelegynae</taxon>
        <taxon>Araneoidea</taxon>
        <taxon>Nephilidae</taxon>
        <taxon>Trichonephila</taxon>
        <taxon>Trichonephila inaurata</taxon>
    </lineage>
</organism>
<dbReference type="EMBL" id="BMAV01004033">
    <property type="protein sequence ID" value="GFY44075.1"/>
    <property type="molecule type" value="Genomic_DNA"/>
</dbReference>
<feature type="region of interest" description="Disordered" evidence="1">
    <location>
        <begin position="70"/>
        <end position="92"/>
    </location>
</feature>
<comment type="caution">
    <text evidence="2">The sequence shown here is derived from an EMBL/GenBank/DDBJ whole genome shotgun (WGS) entry which is preliminary data.</text>
</comment>
<evidence type="ECO:0000256" key="1">
    <source>
        <dbReference type="SAM" id="MobiDB-lite"/>
    </source>
</evidence>
<accession>A0A8X6WZF2</accession>
<dbReference type="Proteomes" id="UP000886998">
    <property type="component" value="Unassembled WGS sequence"/>
</dbReference>
<evidence type="ECO:0000313" key="2">
    <source>
        <dbReference type="EMBL" id="GFY44075.1"/>
    </source>
</evidence>
<dbReference type="AlphaFoldDB" id="A0A8X6WZF2"/>
<keyword evidence="3" id="KW-1185">Reference proteome</keyword>
<name>A0A8X6WZF2_9ARAC</name>